<dbReference type="EMBL" id="KV428416">
    <property type="protein sequence ID" value="KZT31972.1"/>
    <property type="molecule type" value="Genomic_DNA"/>
</dbReference>
<sequence length="696" mass="76910">MPDVNSPSRYDTHSSPPSYIPTTSDPEFNHFITLQHTKGSLDLIELIQFYQLFVTLYPDHHSLPSYSRGSCFIYGVGPTLEAQIQSIFPSQDPTTWELWKLYGICRCILNGSLGTLCQHYPSIVDRNLSLTLSLPPDMFPTSDTDLCPSTPSADPTTSDLTHFASMTLDVPTQCSSAPSAEPEAASVALPAPPSMDIGFMPDRIPEPTQSNPEAPANRLSHEITYTEFIDKNSPIIDRSSFQPSSFARVAFVTATAETDIGESSDNLVETPEITRDAPEDIHAMSSQRPPSVDDDLDPVPPESSYAASQMVPSDLLEEQAFALLAFSTPSPHPSVHPIHTPMPIPTLVPSNIAPSVPDLRCELPDPIIDRRERTASILSDPDASHVDSNVQSNGDQPRVVENVQDVVEQQPNASPKAERITFVTRDIGPRLSTHSAFSSPALVSNTAYDLGYSFPRSSTLVSLHSDLAITPSRRKKKKSRHHNESTPPIASISNRNLVSKLVIMIIQLVLVQIVFMPLLSSRQHYPKFDIASSEEIKSITPVLSPRFLYESPTFAKLDHLDITPNHLESLDISRQPSIHPSNPFVDSSSSAYPMTNVTAAISISPTILISASRSFDNFSTMPYPRVHPTTQVISRTHVRFKMRPSVRHNSTPNSTSSLPYLAYIQLRKHTIRSHLKSRQYSVEFHSFASALSSHRR</sequence>
<feature type="region of interest" description="Disordered" evidence="1">
    <location>
        <begin position="471"/>
        <end position="490"/>
    </location>
</feature>
<gene>
    <name evidence="2" type="ORF">SISSUDRAFT_1067307</name>
</gene>
<feature type="region of interest" description="Disordered" evidence="1">
    <location>
        <begin position="1"/>
        <end position="22"/>
    </location>
</feature>
<dbReference type="Proteomes" id="UP000076798">
    <property type="component" value="Unassembled WGS sequence"/>
</dbReference>
<dbReference type="AlphaFoldDB" id="A0A165X9M5"/>
<keyword evidence="3" id="KW-1185">Reference proteome</keyword>
<evidence type="ECO:0000313" key="3">
    <source>
        <dbReference type="Proteomes" id="UP000076798"/>
    </source>
</evidence>
<accession>A0A165X9M5</accession>
<reference evidence="2 3" key="1">
    <citation type="journal article" date="2016" name="Mol. Biol. Evol.">
        <title>Comparative Genomics of Early-Diverging Mushroom-Forming Fungi Provides Insights into the Origins of Lignocellulose Decay Capabilities.</title>
        <authorList>
            <person name="Nagy L.G."/>
            <person name="Riley R."/>
            <person name="Tritt A."/>
            <person name="Adam C."/>
            <person name="Daum C."/>
            <person name="Floudas D."/>
            <person name="Sun H."/>
            <person name="Yadav J.S."/>
            <person name="Pangilinan J."/>
            <person name="Larsson K.H."/>
            <person name="Matsuura K."/>
            <person name="Barry K."/>
            <person name="Labutti K."/>
            <person name="Kuo R."/>
            <person name="Ohm R.A."/>
            <person name="Bhattacharya S.S."/>
            <person name="Shirouzu T."/>
            <person name="Yoshinaga Y."/>
            <person name="Martin F.M."/>
            <person name="Grigoriev I.V."/>
            <person name="Hibbett D.S."/>
        </authorList>
    </citation>
    <scope>NUCLEOTIDE SEQUENCE [LARGE SCALE GENOMIC DNA]</scope>
    <source>
        <strain evidence="2 3">HHB10207 ss-3</strain>
    </source>
</reference>
<feature type="compositionally biased region" description="Basic residues" evidence="1">
    <location>
        <begin position="472"/>
        <end position="481"/>
    </location>
</feature>
<feature type="region of interest" description="Disordered" evidence="1">
    <location>
        <begin position="272"/>
        <end position="307"/>
    </location>
</feature>
<name>A0A165X9M5_9AGAM</name>
<organism evidence="2 3">
    <name type="scientific">Sistotremastrum suecicum HHB10207 ss-3</name>
    <dbReference type="NCBI Taxonomy" id="1314776"/>
    <lineage>
        <taxon>Eukaryota</taxon>
        <taxon>Fungi</taxon>
        <taxon>Dikarya</taxon>
        <taxon>Basidiomycota</taxon>
        <taxon>Agaricomycotina</taxon>
        <taxon>Agaricomycetes</taxon>
        <taxon>Sistotremastrales</taxon>
        <taxon>Sistotremastraceae</taxon>
        <taxon>Sistotremastrum</taxon>
    </lineage>
</organism>
<evidence type="ECO:0000313" key="2">
    <source>
        <dbReference type="EMBL" id="KZT31972.1"/>
    </source>
</evidence>
<evidence type="ECO:0000256" key="1">
    <source>
        <dbReference type="SAM" id="MobiDB-lite"/>
    </source>
</evidence>
<protein>
    <submittedName>
        <fullName evidence="2">Uncharacterized protein</fullName>
    </submittedName>
</protein>
<proteinExistence type="predicted"/>
<feature type="compositionally biased region" description="Basic and acidic residues" evidence="1">
    <location>
        <begin position="272"/>
        <end position="282"/>
    </location>
</feature>